<reference evidence="1 2" key="1">
    <citation type="submission" date="2018-08" db="EMBL/GenBank/DDBJ databases">
        <authorList>
            <person name="Muller C M."/>
        </authorList>
    </citation>
    <scope>NUCLEOTIDE SEQUENCE [LARGE SCALE GENOMIC DNA]</scope>
</reference>
<organism evidence="1 2">
    <name type="scientific">Blumeria graminis f. sp. tritici</name>
    <dbReference type="NCBI Taxonomy" id="62690"/>
    <lineage>
        <taxon>Eukaryota</taxon>
        <taxon>Fungi</taxon>
        <taxon>Dikarya</taxon>
        <taxon>Ascomycota</taxon>
        <taxon>Pezizomycotina</taxon>
        <taxon>Leotiomycetes</taxon>
        <taxon>Erysiphales</taxon>
        <taxon>Erysiphaceae</taxon>
        <taxon>Blumeria</taxon>
    </lineage>
</organism>
<keyword evidence="2" id="KW-1185">Reference proteome</keyword>
<name>A0A9X9QBL7_BLUGR</name>
<proteinExistence type="predicted"/>
<protein>
    <submittedName>
        <fullName evidence="1">Bgt-50327</fullName>
    </submittedName>
</protein>
<dbReference type="EMBL" id="LR026988">
    <property type="protein sequence ID" value="VDB83519.1"/>
    <property type="molecule type" value="Genomic_DNA"/>
</dbReference>
<dbReference type="AlphaFoldDB" id="A0A9X9QBL7"/>
<gene>
    <name evidence="1" type="ORF">BGT96224V316_LOCUS2716</name>
</gene>
<dbReference type="Proteomes" id="UP000324639">
    <property type="component" value="Chromosome Bgt_-05"/>
</dbReference>
<evidence type="ECO:0000313" key="2">
    <source>
        <dbReference type="Proteomes" id="UP000324639"/>
    </source>
</evidence>
<evidence type="ECO:0000313" key="1">
    <source>
        <dbReference type="EMBL" id="VDB83519.1"/>
    </source>
</evidence>
<accession>A0A9X9QBL7</accession>
<sequence>MDVHLNLVHQYCNFLLSYEMSSWGISVYILIKKLSTVISLKVISL</sequence>